<accession>G5Q9X7</accession>
<dbReference type="EMBL" id="AFCS01001161">
    <property type="protein sequence ID" value="EHC73605.1"/>
    <property type="molecule type" value="Genomic_DNA"/>
</dbReference>
<reference evidence="2 3" key="1">
    <citation type="journal article" date="2011" name="BMC Genomics">
        <title>Genome sequencing reveals diversification of virulence factor content and possible host adaptation in distinct subpopulations of Salmonella enterica.</title>
        <authorList>
            <person name="den Bakker H.C."/>
            <person name="Moreno Switt A.I."/>
            <person name="Govoni G."/>
            <person name="Cummings C.A."/>
            <person name="Ranieri M.L."/>
            <person name="Degoricija L."/>
            <person name="Hoelzer K."/>
            <person name="Rodriguez-Rivera L.D."/>
            <person name="Brown S."/>
            <person name="Bolchacova E."/>
            <person name="Furtado M.R."/>
            <person name="Wiedmann M."/>
        </authorList>
    </citation>
    <scope>NUCLEOTIDE SEQUENCE [LARGE SCALE GENOMIC DNA]</scope>
    <source>
        <strain evidence="2 3">S5-403</strain>
    </source>
</reference>
<organism evidence="2 3">
    <name type="scientific">Salmonella enterica subsp. enterica serovar Montevideo str. S5-403</name>
    <dbReference type="NCBI Taxonomy" id="913242"/>
    <lineage>
        <taxon>Bacteria</taxon>
        <taxon>Pseudomonadati</taxon>
        <taxon>Pseudomonadota</taxon>
        <taxon>Gammaproteobacteria</taxon>
        <taxon>Enterobacterales</taxon>
        <taxon>Enterobacteriaceae</taxon>
        <taxon>Salmonella</taxon>
    </lineage>
</organism>
<gene>
    <name evidence="2" type="ORF">LTSEMON_5243</name>
</gene>
<evidence type="ECO:0000313" key="2">
    <source>
        <dbReference type="EMBL" id="EHC73605.1"/>
    </source>
</evidence>
<sequence>MNRIFKVLWNAATGTFVVTSETAKSRGK</sequence>
<comment type="caution">
    <text evidence="2">The sequence shown here is derived from an EMBL/GenBank/DDBJ whole genome shotgun (WGS) entry which is preliminary data.</text>
</comment>
<evidence type="ECO:0000313" key="3">
    <source>
        <dbReference type="Proteomes" id="UP000003221"/>
    </source>
</evidence>
<feature type="non-terminal residue" evidence="2">
    <location>
        <position position="28"/>
    </location>
</feature>
<feature type="domain" description="ESPR" evidence="1">
    <location>
        <begin position="1"/>
        <end position="28"/>
    </location>
</feature>
<protein>
    <recommendedName>
        <fullName evidence="1">ESPR domain-containing protein</fullName>
    </recommendedName>
</protein>
<name>G5Q9X7_SALMO</name>
<proteinExistence type="predicted"/>
<evidence type="ECO:0000259" key="1">
    <source>
        <dbReference type="Pfam" id="PF13018"/>
    </source>
</evidence>
<dbReference type="Pfam" id="PF13018">
    <property type="entry name" value="ESPR"/>
    <property type="match status" value="1"/>
</dbReference>
<dbReference type="AlphaFoldDB" id="G5Q9X7"/>
<dbReference type="InterPro" id="IPR024973">
    <property type="entry name" value="ESPR"/>
</dbReference>
<dbReference type="Proteomes" id="UP000003221">
    <property type="component" value="Unassembled WGS sequence"/>
</dbReference>